<dbReference type="Proteomes" id="UP000077266">
    <property type="component" value="Unassembled WGS sequence"/>
</dbReference>
<accession>A0A165M398</accession>
<proteinExistence type="predicted"/>
<evidence type="ECO:0000313" key="2">
    <source>
        <dbReference type="EMBL" id="KZV98708.1"/>
    </source>
</evidence>
<dbReference type="AlphaFoldDB" id="A0A165M398"/>
<feature type="non-terminal residue" evidence="2">
    <location>
        <position position="1"/>
    </location>
</feature>
<feature type="region of interest" description="Disordered" evidence="1">
    <location>
        <begin position="1"/>
        <end position="61"/>
    </location>
</feature>
<evidence type="ECO:0000313" key="3">
    <source>
        <dbReference type="Proteomes" id="UP000077266"/>
    </source>
</evidence>
<feature type="compositionally biased region" description="Basic residues" evidence="1">
    <location>
        <begin position="41"/>
        <end position="61"/>
    </location>
</feature>
<reference evidence="2 3" key="1">
    <citation type="journal article" date="2016" name="Mol. Biol. Evol.">
        <title>Comparative Genomics of Early-Diverging Mushroom-Forming Fungi Provides Insights into the Origins of Lignocellulose Decay Capabilities.</title>
        <authorList>
            <person name="Nagy L.G."/>
            <person name="Riley R."/>
            <person name="Tritt A."/>
            <person name="Adam C."/>
            <person name="Daum C."/>
            <person name="Floudas D."/>
            <person name="Sun H."/>
            <person name="Yadav J.S."/>
            <person name="Pangilinan J."/>
            <person name="Larsson K.H."/>
            <person name="Matsuura K."/>
            <person name="Barry K."/>
            <person name="Labutti K."/>
            <person name="Kuo R."/>
            <person name="Ohm R.A."/>
            <person name="Bhattacharya S.S."/>
            <person name="Shirouzu T."/>
            <person name="Yoshinaga Y."/>
            <person name="Martin F.M."/>
            <person name="Grigoriev I.V."/>
            <person name="Hibbett D.S."/>
        </authorList>
    </citation>
    <scope>NUCLEOTIDE SEQUENCE [LARGE SCALE GENOMIC DNA]</scope>
    <source>
        <strain evidence="2 3">HHB12029</strain>
    </source>
</reference>
<dbReference type="InParanoid" id="A0A165M398"/>
<feature type="compositionally biased region" description="Acidic residues" evidence="1">
    <location>
        <begin position="1"/>
        <end position="13"/>
    </location>
</feature>
<sequence>QKKDEGDEEPQVEDGDKTLSGDDIEVKSDSDEAEETLGRGARARGKGRQQRQKKPARNGKK</sequence>
<name>A0A165M398_EXIGL</name>
<gene>
    <name evidence="2" type="ORF">EXIGLDRAFT_763375</name>
</gene>
<protein>
    <submittedName>
        <fullName evidence="2">Uncharacterized protein</fullName>
    </submittedName>
</protein>
<keyword evidence="3" id="KW-1185">Reference proteome</keyword>
<feature type="compositionally biased region" description="Basic and acidic residues" evidence="1">
    <location>
        <begin position="14"/>
        <end position="30"/>
    </location>
</feature>
<dbReference type="OrthoDB" id="200660at2759"/>
<dbReference type="EMBL" id="KV425916">
    <property type="protein sequence ID" value="KZV98708.1"/>
    <property type="molecule type" value="Genomic_DNA"/>
</dbReference>
<evidence type="ECO:0000256" key="1">
    <source>
        <dbReference type="SAM" id="MobiDB-lite"/>
    </source>
</evidence>
<organism evidence="2 3">
    <name type="scientific">Exidia glandulosa HHB12029</name>
    <dbReference type="NCBI Taxonomy" id="1314781"/>
    <lineage>
        <taxon>Eukaryota</taxon>
        <taxon>Fungi</taxon>
        <taxon>Dikarya</taxon>
        <taxon>Basidiomycota</taxon>
        <taxon>Agaricomycotina</taxon>
        <taxon>Agaricomycetes</taxon>
        <taxon>Auriculariales</taxon>
        <taxon>Exidiaceae</taxon>
        <taxon>Exidia</taxon>
    </lineage>
</organism>